<reference evidence="5 6" key="1">
    <citation type="journal article" date="2007" name="Appl. Environ. Microbiol.">
        <title>Rhizobial factors required for stem nodule maturation and maintenance in Sesbania rostrata-Azorhizobium caulinodans ORS571 symbiosis.</title>
        <authorList>
            <person name="Suzuki S."/>
            <person name="Aono T."/>
            <person name="Lee KB."/>
            <person name="Suzuki T."/>
            <person name="Liu CT."/>
            <person name="Miwa H."/>
            <person name="Wakao S."/>
            <person name="Iki T."/>
            <person name="Oyaizu H."/>
        </authorList>
    </citation>
    <scope>NUCLEOTIDE SEQUENCE [LARGE SCALE GENOMIC DNA]</scope>
    <source>
        <strain evidence="6">ATCC 43989 / DSM 5975 / JCM 20966 / LMG 6465 / NBRC 14845 / NCIMB 13405 / ORS 571</strain>
    </source>
</reference>
<comment type="pathway">
    <text evidence="1">Cofactor biosynthesis; riboflavin biosynthesis.</text>
</comment>
<proteinExistence type="predicted"/>
<dbReference type="GO" id="GO:0009231">
    <property type="term" value="P:riboflavin biosynthetic process"/>
    <property type="evidence" value="ECO:0007669"/>
    <property type="project" value="InterPro"/>
</dbReference>
<dbReference type="EMBL" id="AP009384">
    <property type="protein sequence ID" value="BAF90169.1"/>
    <property type="molecule type" value="Genomic_DNA"/>
</dbReference>
<gene>
    <name evidence="5" type="ordered locus">AZC_4171</name>
</gene>
<evidence type="ECO:0000313" key="5">
    <source>
        <dbReference type="EMBL" id="BAF90169.1"/>
    </source>
</evidence>
<keyword evidence="3" id="KW-0560">Oxidoreductase</keyword>
<keyword evidence="6" id="KW-1185">Reference proteome</keyword>
<dbReference type="PANTHER" id="PTHR38011">
    <property type="entry name" value="DIHYDROFOLATE REDUCTASE FAMILY PROTEIN (AFU_ORTHOLOGUE AFUA_8G06820)"/>
    <property type="match status" value="1"/>
</dbReference>
<keyword evidence="2" id="KW-0521">NADP</keyword>
<protein>
    <submittedName>
        <fullName evidence="5">Putative pyrimidine reductase</fullName>
    </submittedName>
</protein>
<reference evidence="5 6" key="6">
    <citation type="journal article" date="2011" name="Appl. Environ. Microbiol.">
        <title>Involvement of the azorhizobial chromosome partition gene (parA) in the onset of bacteroid differentiation during Sesbania rostrata stem nodule development.</title>
        <authorList>
            <person name="Liu CT."/>
            <person name="Lee KB."/>
            <person name="Wang YS."/>
            <person name="Peng MH."/>
            <person name="Lee KT."/>
            <person name="Suzuki S."/>
            <person name="Suzuki T."/>
            <person name="Oyaizu H."/>
        </authorList>
    </citation>
    <scope>NUCLEOTIDE SEQUENCE [LARGE SCALE GENOMIC DNA]</scope>
    <source>
        <strain evidence="6">ATCC 43989 / DSM 5975 / JCM 20966 / LMG 6465 / NBRC 14845 / NCIMB 13405 / ORS 571</strain>
    </source>
</reference>
<dbReference type="Proteomes" id="UP000000270">
    <property type="component" value="Chromosome"/>
</dbReference>
<accession>A8HSD8</accession>
<dbReference type="RefSeq" id="WP_012172691.1">
    <property type="nucleotide sequence ID" value="NC_009937.1"/>
</dbReference>
<dbReference type="InterPro" id="IPR024072">
    <property type="entry name" value="DHFR-like_dom_sf"/>
</dbReference>
<dbReference type="Pfam" id="PF01872">
    <property type="entry name" value="RibD_C"/>
    <property type="match status" value="1"/>
</dbReference>
<dbReference type="eggNOG" id="COG1985">
    <property type="taxonomic scope" value="Bacteria"/>
</dbReference>
<dbReference type="HOGENOM" id="CLU_036590_4_0_5"/>
<name>A8HSD8_AZOC5</name>
<evidence type="ECO:0000256" key="2">
    <source>
        <dbReference type="ARBA" id="ARBA00022857"/>
    </source>
</evidence>
<feature type="domain" description="Bacterial bifunctional deaminase-reductase C-terminal" evidence="4">
    <location>
        <begin position="21"/>
        <end position="199"/>
    </location>
</feature>
<dbReference type="STRING" id="438753.AZC_4171"/>
<dbReference type="GO" id="GO:0008703">
    <property type="term" value="F:5-amino-6-(5-phosphoribosylamino)uracil reductase activity"/>
    <property type="evidence" value="ECO:0007669"/>
    <property type="project" value="InterPro"/>
</dbReference>
<reference evidence="6" key="2">
    <citation type="submission" date="2007-04" db="EMBL/GenBank/DDBJ databases">
        <title>Complete genome sequence of the nitrogen-fixing bacterium Azorhizobium caulinodans ORS571.</title>
        <authorList>
            <person name="Lee K.B."/>
            <person name="Backer P.D."/>
            <person name="Aono T."/>
            <person name="Liu C.T."/>
            <person name="Suzuki S."/>
            <person name="Suzuki T."/>
            <person name="Kaneko T."/>
            <person name="Yamada M."/>
            <person name="Tabata S."/>
            <person name="Kupfer D.M."/>
            <person name="Najar F.Z."/>
            <person name="Wiley G.B."/>
            <person name="Roe B."/>
            <person name="Binnewies T."/>
            <person name="Ussery D."/>
            <person name="Vereecke D."/>
            <person name="Gevers D."/>
            <person name="Holsters M."/>
            <person name="Oyaizu H."/>
        </authorList>
    </citation>
    <scope>NUCLEOTIDE SEQUENCE [LARGE SCALE GENOMIC DNA]</scope>
    <source>
        <strain evidence="6">ATCC 43989 / DSM 5975 / JCM 20966 / LMG 6465 / NBRC 14845 / NCIMB 13405 / ORS 571</strain>
    </source>
</reference>
<dbReference type="InterPro" id="IPR002734">
    <property type="entry name" value="RibDG_C"/>
</dbReference>
<evidence type="ECO:0000256" key="3">
    <source>
        <dbReference type="ARBA" id="ARBA00023002"/>
    </source>
</evidence>
<evidence type="ECO:0000313" key="6">
    <source>
        <dbReference type="Proteomes" id="UP000000270"/>
    </source>
</evidence>
<evidence type="ECO:0000256" key="1">
    <source>
        <dbReference type="ARBA" id="ARBA00005104"/>
    </source>
</evidence>
<sequence>MDDSIEDLGTLFAELNASPQFVIGQLGQSLDGRIALPSGESKYINGASGLDHIHRIRAMVDAVLVGVGTVIADDPQLNVRRVPGRDPARVVLDPNGRLPASARCLQNDGARRLVVRRPSAAGALPDGVERVEVEGTGALDPAAVVAALRARGLKRILVEGGPRTLSAFLDGGAIDHFHIIVSPVILGSGRTGLDLKPITGLSAALRPTTRVHVFPDGDVLFACDLRRRAGGEGRQDHAHRDLCPAG</sequence>
<reference evidence="5 6" key="4">
    <citation type="journal article" date="2009" name="Appl. Environ. Microbiol.">
        <title>Comparative genome-wide transcriptional profiling of Azorhizobium caulinodans ORS571 grown under free-living and symbiotic conditions.</title>
        <authorList>
            <person name="Tsukada S."/>
            <person name="Aono T."/>
            <person name="Akiba N."/>
            <person name="Lee KB."/>
            <person name="Liu CT."/>
            <person name="Toyazaki H."/>
            <person name="Oyaizu H."/>
        </authorList>
    </citation>
    <scope>NUCLEOTIDE SEQUENCE [LARGE SCALE GENOMIC DNA]</scope>
    <source>
        <strain evidence="6">ATCC 43989 / DSM 5975 / JCM 20966 / LMG 6465 / NBRC 14845 / NCIMB 13405 / ORS 571</strain>
    </source>
</reference>
<dbReference type="KEGG" id="azc:AZC_4171"/>
<reference evidence="5 6" key="5">
    <citation type="journal article" date="2010" name="Appl. Environ. Microbiol.">
        <title>phrR-like gene praR of Azorhizobium caulinodans ORS571 is essential for symbiosis with Sesbania rostrata and is involved in expression of reb genes.</title>
        <authorList>
            <person name="Akiba N."/>
            <person name="Aono T."/>
            <person name="Toyazaki H."/>
            <person name="Sato S."/>
            <person name="Oyaizu H."/>
        </authorList>
    </citation>
    <scope>NUCLEOTIDE SEQUENCE [LARGE SCALE GENOMIC DNA]</scope>
    <source>
        <strain evidence="6">ATCC 43989 / DSM 5975 / JCM 20966 / LMG 6465 / NBRC 14845 / NCIMB 13405 / ORS 571</strain>
    </source>
</reference>
<dbReference type="PANTHER" id="PTHR38011:SF7">
    <property type="entry name" value="2,5-DIAMINO-6-RIBOSYLAMINO-4(3H)-PYRIMIDINONE 5'-PHOSPHATE REDUCTASE"/>
    <property type="match status" value="1"/>
</dbReference>
<dbReference type="AlphaFoldDB" id="A8HSD8"/>
<dbReference type="SUPFAM" id="SSF53597">
    <property type="entry name" value="Dihydrofolate reductase-like"/>
    <property type="match status" value="1"/>
</dbReference>
<organism evidence="5 6">
    <name type="scientific">Azorhizobium caulinodans (strain ATCC 43989 / DSM 5975 / JCM 20966 / LMG 6465 / NBRC 14845 / NCIMB 13405 / ORS 571)</name>
    <dbReference type="NCBI Taxonomy" id="438753"/>
    <lineage>
        <taxon>Bacteria</taxon>
        <taxon>Pseudomonadati</taxon>
        <taxon>Pseudomonadota</taxon>
        <taxon>Alphaproteobacteria</taxon>
        <taxon>Hyphomicrobiales</taxon>
        <taxon>Xanthobacteraceae</taxon>
        <taxon>Azorhizobium</taxon>
    </lineage>
</organism>
<reference evidence="5 6" key="3">
    <citation type="journal article" date="2008" name="BMC Genomics">
        <title>The genome of the versatile nitrogen fixer Azorhizobium caulinodans ORS571.</title>
        <authorList>
            <person name="Lee KB."/>
            <person name="Backer P.D."/>
            <person name="Aono T."/>
            <person name="Liu CT."/>
            <person name="Suzuki S."/>
            <person name="Suzuki T."/>
            <person name="Kaneko T."/>
            <person name="Yamada M."/>
            <person name="Tabata S."/>
            <person name="Kupfer D.M."/>
            <person name="Najar F.Z."/>
            <person name="Wiley G.B."/>
            <person name="Roe B."/>
            <person name="Binnewies T.T."/>
            <person name="Ussery D.W."/>
            <person name="D'Haeze W."/>
            <person name="Herder J.D."/>
            <person name="Gevers D."/>
            <person name="Vereecke D."/>
            <person name="Holsters M."/>
            <person name="Oyaizu H."/>
        </authorList>
    </citation>
    <scope>NUCLEOTIDE SEQUENCE [LARGE SCALE GENOMIC DNA]</scope>
    <source>
        <strain evidence="6">ATCC 43989 / DSM 5975 / JCM 20966 / LMG 6465 / NBRC 14845 / NCIMB 13405 / ORS 571</strain>
    </source>
</reference>
<dbReference type="InterPro" id="IPR050765">
    <property type="entry name" value="Riboflavin_Biosynth_HTPR"/>
</dbReference>
<evidence type="ECO:0000259" key="4">
    <source>
        <dbReference type="Pfam" id="PF01872"/>
    </source>
</evidence>
<dbReference type="Gene3D" id="3.40.430.10">
    <property type="entry name" value="Dihydrofolate Reductase, subunit A"/>
    <property type="match status" value="1"/>
</dbReference>